<dbReference type="InterPro" id="IPR024507">
    <property type="entry name" value="AtzH-like"/>
</dbReference>
<dbReference type="InterPro" id="IPR020556">
    <property type="entry name" value="Amidase_CS"/>
</dbReference>
<evidence type="ECO:0000313" key="2">
    <source>
        <dbReference type="EMBL" id="KFI90813.1"/>
    </source>
</evidence>
<organism evidence="2 3">
    <name type="scientific">Bifidobacterium ruminantium</name>
    <dbReference type="NCBI Taxonomy" id="78346"/>
    <lineage>
        <taxon>Bacteria</taxon>
        <taxon>Bacillati</taxon>
        <taxon>Actinomycetota</taxon>
        <taxon>Actinomycetes</taxon>
        <taxon>Bifidobacteriales</taxon>
        <taxon>Bifidobacteriaceae</taxon>
        <taxon>Bifidobacterium</taxon>
    </lineage>
</organism>
<dbReference type="Gene3D" id="3.10.450.50">
    <property type="match status" value="1"/>
</dbReference>
<dbReference type="Pfam" id="PF01425">
    <property type="entry name" value="Amidase"/>
    <property type="match status" value="1"/>
</dbReference>
<keyword evidence="2" id="KW-0378">Hydrolase</keyword>
<gene>
    <name evidence="2" type="ORF">BRUM_0059</name>
</gene>
<dbReference type="PANTHER" id="PTHR46310:SF7">
    <property type="entry name" value="AMIDASE 1"/>
    <property type="match status" value="1"/>
</dbReference>
<keyword evidence="3" id="KW-1185">Reference proteome</keyword>
<proteinExistence type="predicted"/>
<accession>A0A087D5L3</accession>
<feature type="domain" description="Amidase" evidence="1">
    <location>
        <begin position="165"/>
        <end position="535"/>
    </location>
</feature>
<dbReference type="InterPro" id="IPR036928">
    <property type="entry name" value="AS_sf"/>
</dbReference>
<dbReference type="PANTHER" id="PTHR46310">
    <property type="entry name" value="AMIDASE 1"/>
    <property type="match status" value="1"/>
</dbReference>
<dbReference type="GO" id="GO:0004040">
    <property type="term" value="F:amidase activity"/>
    <property type="evidence" value="ECO:0007669"/>
    <property type="project" value="UniProtKB-EC"/>
</dbReference>
<dbReference type="SUPFAM" id="SSF75304">
    <property type="entry name" value="Amidase signature (AS) enzymes"/>
    <property type="match status" value="1"/>
</dbReference>
<dbReference type="RefSeq" id="WP_051592967.1">
    <property type="nucleotide sequence ID" value="NZ_JGZL01000001.1"/>
</dbReference>
<dbReference type="eggNOG" id="COG0154">
    <property type="taxonomic scope" value="Bacteria"/>
</dbReference>
<dbReference type="InterPro" id="IPR023631">
    <property type="entry name" value="Amidase_dom"/>
</dbReference>
<sequence length="550" mass="58920">MDDIFTFDTPQGAEDARHAYDNAENALSPDLLTAIRRYERALMANDTATLDDLFASDPDGIPVVRSDGRGMLVGHTAITAFRKRRKNVPTRTLRRRIARQLDESNACIVSQFDKVTGGSVVQTQVWRRVGTDHTWKIVMAHLTYPSPAVDRSIWRIVGTPLVAAAKPGPLSGMNIAVKDLYAVQGQRIGAGNPEFLRTSPICESSAPAVRLLLNAGADVKGIAQTDEFAYSLAGTNVHYGTPPNPKAPGCVSGGSSSGPASAVACGQADIGLGTDTAGSIRIPASYQGLWGIRTTHGRISLDSTHPLSQSFDTVGWMTRDAQTLEFVGKVMMPDKDATQSVSKLLTCPKLDGCVTSEVRIAFSRFRAGACDAVSSGRIGMLDGIGQAQFDEQMLDNFLSIFQTVRGFEAWRNNGDWVGKHYDDLAPEIAARFEYDSHIPQARYEQGLGRLRQTCSIVRNLLGNNVLLIPSASSTAPAIIPDGDLENIENARAHTLRLTSIAGVGGLPAVNIPLQTAQGLPCGACLLGPAGSDKLLIRVAKELYRHAAGTV</sequence>
<dbReference type="EC" id="3.5.1.4" evidence="2"/>
<dbReference type="InterPro" id="IPR032710">
    <property type="entry name" value="NTF2-like_dom_sf"/>
</dbReference>
<dbReference type="STRING" id="78346.BRUM_0059"/>
<dbReference type="EMBL" id="JGZL01000001">
    <property type="protein sequence ID" value="KFI90813.1"/>
    <property type="molecule type" value="Genomic_DNA"/>
</dbReference>
<dbReference type="PROSITE" id="PS00571">
    <property type="entry name" value="AMIDASES"/>
    <property type="match status" value="1"/>
</dbReference>
<evidence type="ECO:0000259" key="1">
    <source>
        <dbReference type="Pfam" id="PF01425"/>
    </source>
</evidence>
<dbReference type="SUPFAM" id="SSF54427">
    <property type="entry name" value="NTF2-like"/>
    <property type="match status" value="1"/>
</dbReference>
<dbReference type="Gene3D" id="3.90.1300.10">
    <property type="entry name" value="Amidase signature (AS) domain"/>
    <property type="match status" value="1"/>
</dbReference>
<evidence type="ECO:0000313" key="3">
    <source>
        <dbReference type="Proteomes" id="UP000029078"/>
    </source>
</evidence>
<protein>
    <submittedName>
        <fullName evidence="2">Amidase</fullName>
        <ecNumber evidence="2">3.5.1.4</ecNumber>
    </submittedName>
</protein>
<dbReference type="Proteomes" id="UP000029078">
    <property type="component" value="Unassembled WGS sequence"/>
</dbReference>
<name>A0A087D5L3_BIFRU</name>
<dbReference type="AlphaFoldDB" id="A0A087D5L3"/>
<comment type="caution">
    <text evidence="2">The sequence shown here is derived from an EMBL/GenBank/DDBJ whole genome shotgun (WGS) entry which is preliminary data.</text>
</comment>
<dbReference type="Pfam" id="PF11533">
    <property type="entry name" value="AtzH-like"/>
    <property type="match status" value="1"/>
</dbReference>
<reference evidence="2 3" key="1">
    <citation type="submission" date="2014-03" db="EMBL/GenBank/DDBJ databases">
        <title>Genomics of Bifidobacteria.</title>
        <authorList>
            <person name="Ventura M."/>
            <person name="Milani C."/>
            <person name="Lugli G.A."/>
        </authorList>
    </citation>
    <scope>NUCLEOTIDE SEQUENCE [LARGE SCALE GENOMIC DNA]</scope>
    <source>
        <strain evidence="2 3">LMG 21811</strain>
    </source>
</reference>